<name>A0A6A4VYU0_AMPAM</name>
<protein>
    <submittedName>
        <fullName evidence="1">Uncharacterized protein</fullName>
    </submittedName>
</protein>
<dbReference type="OrthoDB" id="6394569at2759"/>
<evidence type="ECO:0000313" key="2">
    <source>
        <dbReference type="Proteomes" id="UP000440578"/>
    </source>
</evidence>
<evidence type="ECO:0000313" key="1">
    <source>
        <dbReference type="EMBL" id="KAF0301077.1"/>
    </source>
</evidence>
<comment type="caution">
    <text evidence="1">The sequence shown here is derived from an EMBL/GenBank/DDBJ whole genome shotgun (WGS) entry which is preliminary data.</text>
</comment>
<proteinExistence type="predicted"/>
<keyword evidence="2" id="KW-1185">Reference proteome</keyword>
<organism evidence="1 2">
    <name type="scientific">Amphibalanus amphitrite</name>
    <name type="common">Striped barnacle</name>
    <name type="synonym">Balanus amphitrite</name>
    <dbReference type="NCBI Taxonomy" id="1232801"/>
    <lineage>
        <taxon>Eukaryota</taxon>
        <taxon>Metazoa</taxon>
        <taxon>Ecdysozoa</taxon>
        <taxon>Arthropoda</taxon>
        <taxon>Crustacea</taxon>
        <taxon>Multicrustacea</taxon>
        <taxon>Cirripedia</taxon>
        <taxon>Thoracica</taxon>
        <taxon>Thoracicalcarea</taxon>
        <taxon>Balanomorpha</taxon>
        <taxon>Balanoidea</taxon>
        <taxon>Balanidae</taxon>
        <taxon>Amphibalaninae</taxon>
        <taxon>Amphibalanus</taxon>
    </lineage>
</organism>
<dbReference type="EMBL" id="VIIS01001200">
    <property type="protein sequence ID" value="KAF0301077.1"/>
    <property type="molecule type" value="Genomic_DNA"/>
</dbReference>
<accession>A0A6A4VYU0</accession>
<gene>
    <name evidence="1" type="ORF">FJT64_026567</name>
</gene>
<dbReference type="AlphaFoldDB" id="A0A6A4VYU0"/>
<dbReference type="Proteomes" id="UP000440578">
    <property type="component" value="Unassembled WGS sequence"/>
</dbReference>
<sequence>MGPQSVEEQRLRRRTADAVLCAALPASRRELLLPPPPVEMAGEELVLVSELAFLSRLLNPCQVSLTGALLPRVRSPPSRQHLPAEQQRAEELAIELHRASTLASQLREFAAVPDCSGLPQLGSQRVPPLSLSGLPRQHALLELYRSSLYEAIHLHLMVDEINKSHQTCGNQTLRLVDQMFMLSASLQNIMCVITETLPEQLLEPVVAEVADVTLRRYHICSRRLMRNCLVLESTSRMLAVALEYVHEAELSENGFLPLRVARSI</sequence>
<reference evidence="1 2" key="1">
    <citation type="submission" date="2019-07" db="EMBL/GenBank/DDBJ databases">
        <title>Draft genome assembly of a fouling barnacle, Amphibalanus amphitrite (Darwin, 1854): The first reference genome for Thecostraca.</title>
        <authorList>
            <person name="Kim W."/>
        </authorList>
    </citation>
    <scope>NUCLEOTIDE SEQUENCE [LARGE SCALE GENOMIC DNA]</scope>
    <source>
        <strain evidence="1">SNU_AA5</strain>
        <tissue evidence="1">Soma without cirri and trophi</tissue>
    </source>
</reference>